<reference evidence="2 3" key="1">
    <citation type="submission" date="2015-10" db="EMBL/GenBank/DDBJ databases">
        <title>Genome analyses suggest a sexual origin of heterokaryosis in a supposedly ancient asexual fungus.</title>
        <authorList>
            <person name="Ropars J."/>
            <person name="Sedzielewska K."/>
            <person name="Noel J."/>
            <person name="Charron P."/>
            <person name="Farinelli L."/>
            <person name="Marton T."/>
            <person name="Kruger M."/>
            <person name="Pelin A."/>
            <person name="Brachmann A."/>
            <person name="Corradi N."/>
        </authorList>
    </citation>
    <scope>NUCLEOTIDE SEQUENCE [LARGE SCALE GENOMIC DNA]</scope>
    <source>
        <strain evidence="2 3">A4</strain>
    </source>
</reference>
<comment type="caution">
    <text evidence="2">The sequence shown here is derived from an EMBL/GenBank/DDBJ whole genome shotgun (WGS) entry which is preliminary data.</text>
</comment>
<feature type="signal peptide" evidence="1">
    <location>
        <begin position="1"/>
        <end position="23"/>
    </location>
</feature>
<dbReference type="EMBL" id="LLXI01000533">
    <property type="protein sequence ID" value="PKY47313.1"/>
    <property type="molecule type" value="Genomic_DNA"/>
</dbReference>
<evidence type="ECO:0008006" key="4">
    <source>
        <dbReference type="Google" id="ProtNLM"/>
    </source>
</evidence>
<feature type="chain" id="PRO_5014151648" description="MD-2-related lipid-recognition domain-containing protein" evidence="1">
    <location>
        <begin position="24"/>
        <end position="156"/>
    </location>
</feature>
<evidence type="ECO:0000313" key="2">
    <source>
        <dbReference type="EMBL" id="PKY47313.1"/>
    </source>
</evidence>
<sequence>MNRNIIFAFVLFIALFNLCTVNASPLVKRSTTFNKCPLKDIPTLIVSMSPDPPRSGLGPTSFTVSGVLKEQVTAGTTFLMIVFADASGQKILTSIYTKVFETSFAPGETVTIAVTDVTTPDNLPNSYTIGVGVGNPDLGNPITPFFFSGCTYAVVA</sequence>
<accession>A0A2I1GL15</accession>
<proteinExistence type="predicted"/>
<protein>
    <recommendedName>
        <fullName evidence="4">MD-2-related lipid-recognition domain-containing protein</fullName>
    </recommendedName>
</protein>
<dbReference type="VEuPathDB" id="FungiDB:FUN_021471"/>
<gene>
    <name evidence="2" type="ORF">RhiirA4_522193</name>
</gene>
<dbReference type="Proteomes" id="UP000234323">
    <property type="component" value="Unassembled WGS sequence"/>
</dbReference>
<evidence type="ECO:0000313" key="3">
    <source>
        <dbReference type="Proteomes" id="UP000234323"/>
    </source>
</evidence>
<keyword evidence="3" id="KW-1185">Reference proteome</keyword>
<keyword evidence="1" id="KW-0732">Signal</keyword>
<name>A0A2I1GL15_9GLOM</name>
<evidence type="ECO:0000256" key="1">
    <source>
        <dbReference type="SAM" id="SignalP"/>
    </source>
</evidence>
<dbReference type="VEuPathDB" id="FungiDB:RhiirFUN_003298"/>
<dbReference type="AlphaFoldDB" id="A0A2I1GL15"/>
<dbReference type="VEuPathDB" id="FungiDB:RhiirA1_421338"/>
<organism evidence="2 3">
    <name type="scientific">Rhizophagus irregularis</name>
    <dbReference type="NCBI Taxonomy" id="588596"/>
    <lineage>
        <taxon>Eukaryota</taxon>
        <taxon>Fungi</taxon>
        <taxon>Fungi incertae sedis</taxon>
        <taxon>Mucoromycota</taxon>
        <taxon>Glomeromycotina</taxon>
        <taxon>Glomeromycetes</taxon>
        <taxon>Glomerales</taxon>
        <taxon>Glomeraceae</taxon>
        <taxon>Rhizophagus</taxon>
    </lineage>
</organism>